<feature type="region of interest" description="Disordered" evidence="1">
    <location>
        <begin position="83"/>
        <end position="104"/>
    </location>
</feature>
<dbReference type="GeneID" id="109133116"/>
<name>A0ABM1RRE4_CAMSA</name>
<evidence type="ECO:0000256" key="1">
    <source>
        <dbReference type="SAM" id="MobiDB-lite"/>
    </source>
</evidence>
<feature type="compositionally biased region" description="Polar residues" evidence="1">
    <location>
        <begin position="87"/>
        <end position="104"/>
    </location>
</feature>
<keyword evidence="2" id="KW-1185">Reference proteome</keyword>
<dbReference type="RefSeq" id="XP_019101582.1">
    <property type="nucleotide sequence ID" value="XM_019246037.1"/>
</dbReference>
<evidence type="ECO:0000313" key="2">
    <source>
        <dbReference type="Proteomes" id="UP000694864"/>
    </source>
</evidence>
<accession>A0ABM1RRE4</accession>
<proteinExistence type="predicted"/>
<gene>
    <name evidence="3" type="primary">LOC109133116</name>
</gene>
<reference evidence="2" key="1">
    <citation type="journal article" date="2014" name="Nat. Commun.">
        <title>The emerging biofuel crop Camelina sativa retains a highly undifferentiated hexaploid genome structure.</title>
        <authorList>
            <person name="Kagale S."/>
            <person name="Koh C."/>
            <person name="Nixon J."/>
            <person name="Bollina V."/>
            <person name="Clarke W.E."/>
            <person name="Tuteja R."/>
            <person name="Spillane C."/>
            <person name="Robinson S.J."/>
            <person name="Links M.G."/>
            <person name="Clarke C."/>
            <person name="Higgins E.E."/>
            <person name="Huebert T."/>
            <person name="Sharpe A.G."/>
            <person name="Parkin I.A."/>
        </authorList>
    </citation>
    <scope>NUCLEOTIDE SEQUENCE [LARGE SCALE GENOMIC DNA]</scope>
    <source>
        <strain evidence="2">cv. DH55</strain>
    </source>
</reference>
<organism evidence="2 3">
    <name type="scientific">Camelina sativa</name>
    <name type="common">False flax</name>
    <name type="synonym">Myagrum sativum</name>
    <dbReference type="NCBI Taxonomy" id="90675"/>
    <lineage>
        <taxon>Eukaryota</taxon>
        <taxon>Viridiplantae</taxon>
        <taxon>Streptophyta</taxon>
        <taxon>Embryophyta</taxon>
        <taxon>Tracheophyta</taxon>
        <taxon>Spermatophyta</taxon>
        <taxon>Magnoliopsida</taxon>
        <taxon>eudicotyledons</taxon>
        <taxon>Gunneridae</taxon>
        <taxon>Pentapetalae</taxon>
        <taxon>rosids</taxon>
        <taxon>malvids</taxon>
        <taxon>Brassicales</taxon>
        <taxon>Brassicaceae</taxon>
        <taxon>Camelineae</taxon>
        <taxon>Camelina</taxon>
    </lineage>
</organism>
<sequence>MGMEQSLTPIKEAATAEQVEASVMECFNRLADMATLVRRTETRMDSRIDGLGDKIGAHDQQLLEIGRKLDLLLHALPGKSTVHEIGGSSQDYNSRSPFQSNQGW</sequence>
<evidence type="ECO:0000313" key="3">
    <source>
        <dbReference type="RefSeq" id="XP_019101582.1"/>
    </source>
</evidence>
<protein>
    <submittedName>
        <fullName evidence="3">Uncharacterized protein LOC109133116</fullName>
    </submittedName>
</protein>
<reference evidence="3" key="2">
    <citation type="submission" date="2025-08" db="UniProtKB">
        <authorList>
            <consortium name="RefSeq"/>
        </authorList>
    </citation>
    <scope>IDENTIFICATION</scope>
    <source>
        <tissue evidence="3">Leaf</tissue>
    </source>
</reference>
<dbReference type="Proteomes" id="UP000694864">
    <property type="component" value="Chromosome 5"/>
</dbReference>